<feature type="transmembrane region" description="Helical" evidence="1">
    <location>
        <begin position="203"/>
        <end position="227"/>
    </location>
</feature>
<feature type="transmembrane region" description="Helical" evidence="1">
    <location>
        <begin position="239"/>
        <end position="259"/>
    </location>
</feature>
<gene>
    <name evidence="2" type="ORF">GCM10022268_33920</name>
</gene>
<keyword evidence="1" id="KW-1133">Transmembrane helix</keyword>
<feature type="transmembrane region" description="Helical" evidence="1">
    <location>
        <begin position="271"/>
        <end position="289"/>
    </location>
</feature>
<dbReference type="EMBL" id="BAABBF010000011">
    <property type="protein sequence ID" value="GAA3722953.1"/>
    <property type="molecule type" value="Genomic_DNA"/>
</dbReference>
<evidence type="ECO:0008006" key="4">
    <source>
        <dbReference type="Google" id="ProtNLM"/>
    </source>
</evidence>
<reference evidence="3" key="1">
    <citation type="journal article" date="2019" name="Int. J. Syst. Evol. Microbiol.">
        <title>The Global Catalogue of Microorganisms (GCM) 10K type strain sequencing project: providing services to taxonomists for standard genome sequencing and annotation.</title>
        <authorList>
            <consortium name="The Broad Institute Genomics Platform"/>
            <consortium name="The Broad Institute Genome Sequencing Center for Infectious Disease"/>
            <person name="Wu L."/>
            <person name="Ma J."/>
        </authorList>
    </citation>
    <scope>NUCLEOTIDE SEQUENCE [LARGE SCALE GENOMIC DNA]</scope>
    <source>
        <strain evidence="3">JCM 17498</strain>
    </source>
</reference>
<organism evidence="2 3">
    <name type="scientific">Sphingomonas cynarae</name>
    <dbReference type="NCBI Taxonomy" id="930197"/>
    <lineage>
        <taxon>Bacteria</taxon>
        <taxon>Pseudomonadati</taxon>
        <taxon>Pseudomonadota</taxon>
        <taxon>Alphaproteobacteria</taxon>
        <taxon>Sphingomonadales</taxon>
        <taxon>Sphingomonadaceae</taxon>
        <taxon>Sphingomonas</taxon>
    </lineage>
</organism>
<evidence type="ECO:0000313" key="3">
    <source>
        <dbReference type="Proteomes" id="UP001500523"/>
    </source>
</evidence>
<evidence type="ECO:0000313" key="2">
    <source>
        <dbReference type="EMBL" id="GAA3722953.1"/>
    </source>
</evidence>
<feature type="transmembrane region" description="Helical" evidence="1">
    <location>
        <begin position="21"/>
        <end position="41"/>
    </location>
</feature>
<sequence>MTDLFSPPDADARGPDPRAQVALFAAWLVLAGYFVATHVMWRDEVRAFTLALSGADMVAMLRNIHGEGHPATWYILLRAAHMIVPVREVLPAMAAIIGIGAAAMLAFRAPFRGLVVALALFGEWMVFEYTAVARNYGMSALLLFLFADRYDPRQVRGRGSSWWPGALLFLLCNTNVPSVLLAGGLLLFWLVELLTVDGWRPTPALRAWAVAAGCAGLGALLCFATVYPPYQDAAVSPHLHEVGVGAVLLACTQVADYYFSLLPMFMWQWRPAADVLLIVLVVALPLGLARTPGGLAGGLVVTLALLLFFHFVYRGAYRHVALLLPFMLSLHWMVARGHGGRWPGPAEAPARRIAAPASLLLALLLAIQVGHAVVQLGYQAGGGVYGRAAELGRLLHRPDLRRAIVMSNPDVMVEALGYYAPNPVWLLRQRTPGRVVRFTFFDDEDLSLGEMLATARQLRQRTGRPVVIMLRRTLDPAAPAKVESEGYRITFSVTPRQTRDFLAATTRLASYGPAQTDENYDVYLLR</sequence>
<proteinExistence type="predicted"/>
<dbReference type="Proteomes" id="UP001500523">
    <property type="component" value="Unassembled WGS sequence"/>
</dbReference>
<name>A0ABP7EQH5_9SPHN</name>
<feature type="transmembrane region" description="Helical" evidence="1">
    <location>
        <begin position="114"/>
        <end position="147"/>
    </location>
</feature>
<keyword evidence="1" id="KW-0472">Membrane</keyword>
<feature type="transmembrane region" description="Helical" evidence="1">
    <location>
        <begin position="167"/>
        <end position="191"/>
    </location>
</feature>
<evidence type="ECO:0000256" key="1">
    <source>
        <dbReference type="SAM" id="Phobius"/>
    </source>
</evidence>
<feature type="transmembrane region" description="Helical" evidence="1">
    <location>
        <begin position="295"/>
        <end position="313"/>
    </location>
</feature>
<protein>
    <recommendedName>
        <fullName evidence="4">Glycosyltransferase RgtA/B/C/D-like domain-containing protein</fullName>
    </recommendedName>
</protein>
<keyword evidence="1" id="KW-0812">Transmembrane</keyword>
<dbReference type="RefSeq" id="WP_344694576.1">
    <property type="nucleotide sequence ID" value="NZ_BAABBF010000011.1"/>
</dbReference>
<keyword evidence="3" id="KW-1185">Reference proteome</keyword>
<comment type="caution">
    <text evidence="2">The sequence shown here is derived from an EMBL/GenBank/DDBJ whole genome shotgun (WGS) entry which is preliminary data.</text>
</comment>
<accession>A0ABP7EQH5</accession>
<feature type="transmembrane region" description="Helical" evidence="1">
    <location>
        <begin position="89"/>
        <end position="107"/>
    </location>
</feature>